<dbReference type="KEGG" id="cthe:Chro_1872"/>
<dbReference type="EMBL" id="CP003597">
    <property type="protein sequence ID" value="AFY87383.1"/>
    <property type="molecule type" value="Genomic_DNA"/>
</dbReference>
<dbReference type="Proteomes" id="UP000010384">
    <property type="component" value="Chromosome"/>
</dbReference>
<dbReference type="PANTHER" id="PTHR33833:SF3">
    <property type="entry name" value="YCF49-LIKE PROTEIN"/>
    <property type="match status" value="1"/>
</dbReference>
<dbReference type="PANTHER" id="PTHR33833">
    <property type="entry name" value="NUCLEOLAR-LIKE PROTEIN-RELATED"/>
    <property type="match status" value="1"/>
</dbReference>
<feature type="transmembrane region" description="Helical" evidence="1">
    <location>
        <begin position="78"/>
        <end position="100"/>
    </location>
</feature>
<evidence type="ECO:0008006" key="4">
    <source>
        <dbReference type="Google" id="ProtNLM"/>
    </source>
</evidence>
<dbReference type="HOGENOM" id="CLU_1746387_0_0_3"/>
<proteinExistence type="predicted"/>
<keyword evidence="3" id="KW-1185">Reference proteome</keyword>
<dbReference type="Pfam" id="PF10693">
    <property type="entry name" value="DUF2499"/>
    <property type="match status" value="1"/>
</dbReference>
<dbReference type="InParanoid" id="K9TYC8"/>
<dbReference type="InterPro" id="IPR019634">
    <property type="entry name" value="Uncharacterised_Ycf49"/>
</dbReference>
<keyword evidence="1" id="KW-0472">Membrane</keyword>
<feature type="transmembrane region" description="Helical" evidence="1">
    <location>
        <begin position="45"/>
        <end position="66"/>
    </location>
</feature>
<organism evidence="2 3">
    <name type="scientific">Chroococcidiopsis thermalis (strain PCC 7203)</name>
    <dbReference type="NCBI Taxonomy" id="251229"/>
    <lineage>
        <taxon>Bacteria</taxon>
        <taxon>Bacillati</taxon>
        <taxon>Cyanobacteriota</taxon>
        <taxon>Cyanophyceae</taxon>
        <taxon>Chroococcidiopsidales</taxon>
        <taxon>Chroococcidiopsidaceae</taxon>
        <taxon>Chroococcidiopsis</taxon>
    </lineage>
</organism>
<feature type="transmembrane region" description="Helical" evidence="1">
    <location>
        <begin position="112"/>
        <end position="132"/>
    </location>
</feature>
<reference evidence="2 3" key="1">
    <citation type="submission" date="2012-06" db="EMBL/GenBank/DDBJ databases">
        <title>Finished chromosome of genome of Chroococcidiopsis thermalis PCC 7203.</title>
        <authorList>
            <consortium name="US DOE Joint Genome Institute"/>
            <person name="Gugger M."/>
            <person name="Coursin T."/>
            <person name="Rippka R."/>
            <person name="Tandeau De Marsac N."/>
            <person name="Huntemann M."/>
            <person name="Wei C.-L."/>
            <person name="Han J."/>
            <person name="Detter J.C."/>
            <person name="Han C."/>
            <person name="Tapia R."/>
            <person name="Davenport K."/>
            <person name="Daligault H."/>
            <person name="Erkkila T."/>
            <person name="Gu W."/>
            <person name="Munk A.C.C."/>
            <person name="Teshima H."/>
            <person name="Xu Y."/>
            <person name="Chain P."/>
            <person name="Chen A."/>
            <person name="Krypides N."/>
            <person name="Mavromatis K."/>
            <person name="Markowitz V."/>
            <person name="Szeto E."/>
            <person name="Ivanova N."/>
            <person name="Mikhailova N."/>
            <person name="Ovchinnikova G."/>
            <person name="Pagani I."/>
            <person name="Pati A."/>
            <person name="Goodwin L."/>
            <person name="Peters L."/>
            <person name="Pitluck S."/>
            <person name="Woyke T."/>
            <person name="Kerfeld C."/>
        </authorList>
    </citation>
    <scope>NUCLEOTIDE SEQUENCE [LARGE SCALE GENOMIC DNA]</scope>
    <source>
        <strain evidence="2 3">PCC 7203</strain>
    </source>
</reference>
<dbReference type="AlphaFoldDB" id="K9TYC8"/>
<keyword evidence="1" id="KW-1133">Transmembrane helix</keyword>
<dbReference type="PATRIC" id="fig|251229.3.peg.2215"/>
<evidence type="ECO:0000313" key="2">
    <source>
        <dbReference type="EMBL" id="AFY87383.1"/>
    </source>
</evidence>
<accession>K9TYC8</accession>
<protein>
    <recommendedName>
        <fullName evidence="4">Ycf49-like protein</fullName>
    </recommendedName>
</protein>
<evidence type="ECO:0000256" key="1">
    <source>
        <dbReference type="SAM" id="Phobius"/>
    </source>
</evidence>
<sequence length="149" mass="16677">MLAVNSYQLSVESDIDRCFFSLSSLGSLSSLSPTPYSLKMHALSIPTWIIHVSSVIEWAIAIWLIWSYGEVVGNRAWYAVSLAMLPALISAMCACTWHFFDNAKSLEWLVMLQASMTLIGNFTLLAAGWLLWRSTRSPVMRSHSKISSK</sequence>
<keyword evidence="1" id="KW-0812">Transmembrane</keyword>
<evidence type="ECO:0000313" key="3">
    <source>
        <dbReference type="Proteomes" id="UP000010384"/>
    </source>
</evidence>
<dbReference type="eggNOG" id="ENOG5032RQE">
    <property type="taxonomic scope" value="Bacteria"/>
</dbReference>
<name>K9TYC8_CHRTP</name>
<dbReference type="STRING" id="251229.Chro_1872"/>
<gene>
    <name evidence="2" type="ORF">Chro_1872</name>
</gene>